<keyword evidence="7" id="KW-0694">RNA-binding</keyword>
<feature type="zinc finger region" description="C3H1-type" evidence="9">
    <location>
        <begin position="92"/>
        <end position="119"/>
    </location>
</feature>
<evidence type="ECO:0000313" key="12">
    <source>
        <dbReference type="EMBL" id="KAL1523190.1"/>
    </source>
</evidence>
<evidence type="ECO:0000256" key="1">
    <source>
        <dbReference type="ARBA" id="ARBA00004123"/>
    </source>
</evidence>
<dbReference type="AlphaFoldDB" id="A0AB34JP09"/>
<dbReference type="PANTHER" id="PTHR23102:SF24">
    <property type="entry name" value="CLEAVAGE AND POLYADENYLATION SPECIFICITY FACTOR SUBUNIT 4"/>
    <property type="match status" value="1"/>
</dbReference>
<keyword evidence="6 9" id="KW-0862">Zinc</keyword>
<dbReference type="InterPro" id="IPR036855">
    <property type="entry name" value="Znf_CCCH_sf"/>
</dbReference>
<feature type="domain" description="C3H1-type" evidence="11">
    <location>
        <begin position="64"/>
        <end position="91"/>
    </location>
</feature>
<feature type="zinc finger region" description="C3H1-type" evidence="9">
    <location>
        <begin position="121"/>
        <end position="143"/>
    </location>
</feature>
<dbReference type="Proteomes" id="UP001515480">
    <property type="component" value="Unassembled WGS sequence"/>
</dbReference>
<organism evidence="12 13">
    <name type="scientific">Prymnesium parvum</name>
    <name type="common">Toxic golden alga</name>
    <dbReference type="NCBI Taxonomy" id="97485"/>
    <lineage>
        <taxon>Eukaryota</taxon>
        <taxon>Haptista</taxon>
        <taxon>Haptophyta</taxon>
        <taxon>Prymnesiophyceae</taxon>
        <taxon>Prymnesiales</taxon>
        <taxon>Prymnesiaceae</taxon>
        <taxon>Prymnesium</taxon>
    </lineage>
</organism>
<keyword evidence="4" id="KW-0677">Repeat</keyword>
<keyword evidence="2" id="KW-0507">mRNA processing</keyword>
<reference evidence="12 13" key="1">
    <citation type="journal article" date="2024" name="Science">
        <title>Giant polyketide synthase enzymes in the biosynthesis of giant marine polyether toxins.</title>
        <authorList>
            <person name="Fallon T.R."/>
            <person name="Shende V.V."/>
            <person name="Wierzbicki I.H."/>
            <person name="Pendleton A.L."/>
            <person name="Watervoot N.F."/>
            <person name="Auber R.P."/>
            <person name="Gonzalez D.J."/>
            <person name="Wisecaver J.H."/>
            <person name="Moore B.S."/>
        </authorList>
    </citation>
    <scope>NUCLEOTIDE SEQUENCE [LARGE SCALE GENOMIC DNA]</scope>
    <source>
        <strain evidence="12 13">12B1</strain>
    </source>
</reference>
<evidence type="ECO:0000256" key="2">
    <source>
        <dbReference type="ARBA" id="ARBA00022664"/>
    </source>
</evidence>
<dbReference type="GO" id="GO:0003723">
    <property type="term" value="F:RNA binding"/>
    <property type="evidence" value="ECO:0007669"/>
    <property type="project" value="UniProtKB-KW"/>
</dbReference>
<feature type="zinc finger region" description="C3H1-type" evidence="9">
    <location>
        <begin position="64"/>
        <end position="91"/>
    </location>
</feature>
<evidence type="ECO:0000259" key="11">
    <source>
        <dbReference type="PROSITE" id="PS50103"/>
    </source>
</evidence>
<dbReference type="Pfam" id="PF14608">
    <property type="entry name" value="zf-CCCH_2"/>
    <property type="match status" value="3"/>
</dbReference>
<dbReference type="InterPro" id="IPR045348">
    <property type="entry name" value="CPSF4/Yth1"/>
</dbReference>
<evidence type="ECO:0000313" key="13">
    <source>
        <dbReference type="Proteomes" id="UP001515480"/>
    </source>
</evidence>
<evidence type="ECO:0000256" key="5">
    <source>
        <dbReference type="ARBA" id="ARBA00022771"/>
    </source>
</evidence>
<comment type="caution">
    <text evidence="12">The sequence shown here is derived from an EMBL/GenBank/DDBJ whole genome shotgun (WGS) entry which is preliminary data.</text>
</comment>
<evidence type="ECO:0000256" key="4">
    <source>
        <dbReference type="ARBA" id="ARBA00022737"/>
    </source>
</evidence>
<sequence length="170" mass="19683">MEGLFDDDVDLSEMLGLDPDEPEPRPAPGVPVDKRRKKVVCKHWLRGLCKKGDEQCDFLHRLEADRMPECWFFSNYGECQNRDCLFRHVRVEDKVDDCPWYNRGFCKHGPRCRYRHTRQKPCPKFLAGFCRLGPECSLGHPRFEIPQQARDTQTKSTVGRFGGPGPGIKC</sequence>
<accession>A0AB34JP09</accession>
<protein>
    <recommendedName>
        <fullName evidence="11">C3H1-type domain-containing protein</fullName>
    </recommendedName>
</protein>
<evidence type="ECO:0000256" key="8">
    <source>
        <dbReference type="ARBA" id="ARBA00023242"/>
    </source>
</evidence>
<dbReference type="GO" id="GO:0005634">
    <property type="term" value="C:nucleus"/>
    <property type="evidence" value="ECO:0007669"/>
    <property type="project" value="UniProtKB-SubCell"/>
</dbReference>
<dbReference type="EMBL" id="JBGBPQ010000006">
    <property type="protein sequence ID" value="KAL1523190.1"/>
    <property type="molecule type" value="Genomic_DNA"/>
</dbReference>
<dbReference type="GO" id="GO:0008270">
    <property type="term" value="F:zinc ion binding"/>
    <property type="evidence" value="ECO:0007669"/>
    <property type="project" value="UniProtKB-KW"/>
</dbReference>
<evidence type="ECO:0000256" key="3">
    <source>
        <dbReference type="ARBA" id="ARBA00022723"/>
    </source>
</evidence>
<evidence type="ECO:0000256" key="9">
    <source>
        <dbReference type="PROSITE-ProRule" id="PRU00723"/>
    </source>
</evidence>
<feature type="domain" description="C3H1-type" evidence="11">
    <location>
        <begin position="92"/>
        <end position="119"/>
    </location>
</feature>
<name>A0AB34JP09_PRYPA</name>
<gene>
    <name evidence="12" type="ORF">AB1Y20_018143</name>
</gene>
<dbReference type="InterPro" id="IPR000571">
    <property type="entry name" value="Znf_CCCH"/>
</dbReference>
<keyword evidence="5 9" id="KW-0863">Zinc-finger</keyword>
<dbReference type="FunFam" id="4.10.1000.10:FF:000017">
    <property type="entry name" value="Cleavage and polyadenylation specificity factor 30 kDa subunit"/>
    <property type="match status" value="1"/>
</dbReference>
<evidence type="ECO:0000256" key="6">
    <source>
        <dbReference type="ARBA" id="ARBA00022833"/>
    </source>
</evidence>
<dbReference type="Gene3D" id="4.10.1000.10">
    <property type="entry name" value="Zinc finger, CCCH-type"/>
    <property type="match status" value="2"/>
</dbReference>
<feature type="zinc finger region" description="C3H1-type" evidence="9">
    <location>
        <begin position="35"/>
        <end position="63"/>
    </location>
</feature>
<proteinExistence type="predicted"/>
<evidence type="ECO:0000256" key="7">
    <source>
        <dbReference type="ARBA" id="ARBA00022884"/>
    </source>
</evidence>
<dbReference type="PANTHER" id="PTHR23102">
    <property type="entry name" value="CLEAVAGE AND POLYADENYLATION SPECIFICITY FACTOR SUBUNIT 4-RELATED"/>
    <property type="match status" value="1"/>
</dbReference>
<feature type="compositionally biased region" description="Acidic residues" evidence="10">
    <location>
        <begin position="1"/>
        <end position="11"/>
    </location>
</feature>
<feature type="domain" description="C3H1-type" evidence="11">
    <location>
        <begin position="35"/>
        <end position="63"/>
    </location>
</feature>
<evidence type="ECO:0000256" key="10">
    <source>
        <dbReference type="SAM" id="MobiDB-lite"/>
    </source>
</evidence>
<dbReference type="SMART" id="SM00356">
    <property type="entry name" value="ZnF_C3H1"/>
    <property type="match status" value="4"/>
</dbReference>
<keyword evidence="8" id="KW-0539">Nucleus</keyword>
<comment type="subcellular location">
    <subcellularLocation>
        <location evidence="1">Nucleus</location>
    </subcellularLocation>
</comment>
<dbReference type="SUPFAM" id="SSF90229">
    <property type="entry name" value="CCCH zinc finger"/>
    <property type="match status" value="1"/>
</dbReference>
<feature type="region of interest" description="Disordered" evidence="10">
    <location>
        <begin position="1"/>
        <end position="30"/>
    </location>
</feature>
<feature type="domain" description="C3H1-type" evidence="11">
    <location>
        <begin position="121"/>
        <end position="143"/>
    </location>
</feature>
<dbReference type="PROSITE" id="PS50103">
    <property type="entry name" value="ZF_C3H1"/>
    <property type="match status" value="4"/>
</dbReference>
<keyword evidence="13" id="KW-1185">Reference proteome</keyword>
<dbReference type="GO" id="GO:0006397">
    <property type="term" value="P:mRNA processing"/>
    <property type="evidence" value="ECO:0007669"/>
    <property type="project" value="UniProtKB-KW"/>
</dbReference>
<keyword evidence="3 9" id="KW-0479">Metal-binding</keyword>